<dbReference type="Gene3D" id="3.40.50.1820">
    <property type="entry name" value="alpha/beta hydrolase"/>
    <property type="match status" value="1"/>
</dbReference>
<keyword evidence="3" id="KW-1185">Reference proteome</keyword>
<dbReference type="Pfam" id="PF00561">
    <property type="entry name" value="Abhydrolase_1"/>
    <property type="match status" value="1"/>
</dbReference>
<protein>
    <submittedName>
        <fullName evidence="2">Pimeloyl-ACP methyl ester carboxylesterase</fullName>
    </submittedName>
</protein>
<evidence type="ECO:0000313" key="2">
    <source>
        <dbReference type="EMBL" id="MBP2353494.1"/>
    </source>
</evidence>
<sequence length="287" mass="31257">MMLAVPGAELYYETAGSGPLVLLIPGGNGDAMPYAGLLRQLSDDYTVVAYNRRGFSRSPADGPVDAATRLDADADDAVALIEHLGSGPAHVFGSSSGAIVGLHLLTRSPEHVATLISHEPPLATLLPDGDEWLAFLDELYDAWRADGPAEAMRRFGERVLGVTADDSSERFAALPEEQRAELMQRMSANLNFWFEYELRTYPRYEPDLTALAALDDRLVLAGGNESRELFPYRPNTVLAERLGLQVVDFPGNHIGYATHPVEFAAQLRELLASRTRPGVRPGDRPTG</sequence>
<reference evidence="2 3" key="1">
    <citation type="submission" date="2021-03" db="EMBL/GenBank/DDBJ databases">
        <title>Sequencing the genomes of 1000 actinobacteria strains.</title>
        <authorList>
            <person name="Klenk H.-P."/>
        </authorList>
    </citation>
    <scope>NUCLEOTIDE SEQUENCE [LARGE SCALE GENOMIC DNA]</scope>
    <source>
        <strain evidence="2 3">DSM 18824</strain>
    </source>
</reference>
<dbReference type="InterPro" id="IPR029058">
    <property type="entry name" value="AB_hydrolase_fold"/>
</dbReference>
<dbReference type="PANTHER" id="PTHR43433:SF5">
    <property type="entry name" value="AB HYDROLASE-1 DOMAIN-CONTAINING PROTEIN"/>
    <property type="match status" value="1"/>
</dbReference>
<dbReference type="InterPro" id="IPR000073">
    <property type="entry name" value="AB_hydrolase_1"/>
</dbReference>
<name>A0ABS4UPC9_9ACTN</name>
<evidence type="ECO:0000259" key="1">
    <source>
        <dbReference type="Pfam" id="PF00561"/>
    </source>
</evidence>
<feature type="domain" description="AB hydrolase-1" evidence="1">
    <location>
        <begin position="19"/>
        <end position="173"/>
    </location>
</feature>
<gene>
    <name evidence="2" type="ORF">JOF29_004604</name>
</gene>
<proteinExistence type="predicted"/>
<accession>A0ABS4UPC9</accession>
<dbReference type="Proteomes" id="UP000755585">
    <property type="component" value="Unassembled WGS sequence"/>
</dbReference>
<comment type="caution">
    <text evidence="2">The sequence shown here is derived from an EMBL/GenBank/DDBJ whole genome shotgun (WGS) entry which is preliminary data.</text>
</comment>
<dbReference type="PANTHER" id="PTHR43433">
    <property type="entry name" value="HYDROLASE, ALPHA/BETA FOLD FAMILY PROTEIN"/>
    <property type="match status" value="1"/>
</dbReference>
<dbReference type="RefSeq" id="WP_209696445.1">
    <property type="nucleotide sequence ID" value="NZ_BAAAVU010000001.1"/>
</dbReference>
<organism evidence="2 3">
    <name type="scientific">Kribbella aluminosa</name>
    <dbReference type="NCBI Taxonomy" id="416017"/>
    <lineage>
        <taxon>Bacteria</taxon>
        <taxon>Bacillati</taxon>
        <taxon>Actinomycetota</taxon>
        <taxon>Actinomycetes</taxon>
        <taxon>Propionibacteriales</taxon>
        <taxon>Kribbellaceae</taxon>
        <taxon>Kribbella</taxon>
    </lineage>
</organism>
<dbReference type="SUPFAM" id="SSF53474">
    <property type="entry name" value="alpha/beta-Hydrolases"/>
    <property type="match status" value="1"/>
</dbReference>
<evidence type="ECO:0000313" key="3">
    <source>
        <dbReference type="Proteomes" id="UP000755585"/>
    </source>
</evidence>
<dbReference type="EMBL" id="JAGINT010000002">
    <property type="protein sequence ID" value="MBP2353494.1"/>
    <property type="molecule type" value="Genomic_DNA"/>
</dbReference>
<dbReference type="InterPro" id="IPR050471">
    <property type="entry name" value="AB_hydrolase"/>
</dbReference>